<comment type="caution">
    <text evidence="9">The sequence shown here is derived from an EMBL/GenBank/DDBJ whole genome shotgun (WGS) entry which is preliminary data.</text>
</comment>
<dbReference type="PANTHER" id="PTHR11096:SF0">
    <property type="entry name" value="RNA 3'-TERMINAL PHOSPHATE CYCLASE"/>
    <property type="match status" value="1"/>
</dbReference>
<name>A0A0C1Y477_9BURK</name>
<keyword evidence="2 5" id="KW-0436">Ligase</keyword>
<dbReference type="RefSeq" id="WP_040040611.1">
    <property type="nucleotide sequence ID" value="NZ_JWJG01000028.1"/>
</dbReference>
<evidence type="ECO:0000259" key="7">
    <source>
        <dbReference type="Pfam" id="PF01137"/>
    </source>
</evidence>
<feature type="active site" description="Tele-AMP-histidine intermediate" evidence="5">
    <location>
        <position position="307"/>
    </location>
</feature>
<dbReference type="STRING" id="709839.TSA66_15325"/>
<evidence type="ECO:0000256" key="5">
    <source>
        <dbReference type="HAMAP-Rule" id="MF_00200"/>
    </source>
</evidence>
<dbReference type="InterPro" id="IPR036553">
    <property type="entry name" value="RPTC_insert"/>
</dbReference>
<dbReference type="GO" id="GO:0005524">
    <property type="term" value="F:ATP binding"/>
    <property type="evidence" value="ECO:0007669"/>
    <property type="project" value="UniProtKB-KW"/>
</dbReference>
<feature type="binding site" evidence="5">
    <location>
        <begin position="282"/>
        <end position="286"/>
    </location>
    <ligand>
        <name>ATP</name>
        <dbReference type="ChEBI" id="CHEBI:30616"/>
    </ligand>
</feature>
<evidence type="ECO:0000256" key="1">
    <source>
        <dbReference type="ARBA" id="ARBA00009206"/>
    </source>
</evidence>
<comment type="function">
    <text evidence="5">Catalyzes the conversion of 3'-phosphate to a 2',3'-cyclic phosphodiester at the end of RNA. The mechanism of action of the enzyme occurs in 3 steps: (A) adenylation of the enzyme by ATP; (B) transfer of adenylate to an RNA-N3'P to produce RNA-N3'PP5'A; (C) and attack of the adjacent 2'-hydroxyl on the 3'-phosphorus in the diester linkage to produce the cyclic end product. The biological role of this enzyme is unknown but it is likely to function in some aspects of cellular RNA processing.</text>
</comment>
<dbReference type="PIRSF" id="PIRSF005378">
    <property type="entry name" value="RNA3'_term_phos_cycl_euk"/>
    <property type="match status" value="1"/>
</dbReference>
<dbReference type="Pfam" id="PF05189">
    <property type="entry name" value="RTC_insert"/>
    <property type="match status" value="1"/>
</dbReference>
<evidence type="ECO:0000313" key="9">
    <source>
        <dbReference type="EMBL" id="KIF81858.1"/>
    </source>
</evidence>
<dbReference type="InterPro" id="IPR037136">
    <property type="entry name" value="RNA3'_phos_cyclase_dom_sf"/>
</dbReference>
<keyword evidence="5" id="KW-0067">ATP-binding</keyword>
<feature type="domain" description="RNA 3'-terminal phosphate cyclase insert" evidence="8">
    <location>
        <begin position="181"/>
        <end position="273"/>
    </location>
</feature>
<dbReference type="SUPFAM" id="SSF52913">
    <property type="entry name" value="RNA 3'-terminal phosphate cyclase, RPTC, insert domain"/>
    <property type="match status" value="1"/>
</dbReference>
<accession>A0A0C1Y477</accession>
<evidence type="ECO:0000256" key="4">
    <source>
        <dbReference type="ARBA" id="ARBA00024481"/>
    </source>
</evidence>
<evidence type="ECO:0000256" key="3">
    <source>
        <dbReference type="ARBA" id="ARBA00022741"/>
    </source>
</evidence>
<dbReference type="InterPro" id="IPR017770">
    <property type="entry name" value="RNA3'_term_phos_cyc_type_1"/>
</dbReference>
<dbReference type="PANTHER" id="PTHR11096">
    <property type="entry name" value="RNA 3' TERMINAL PHOSPHATE CYCLASE"/>
    <property type="match status" value="1"/>
</dbReference>
<feature type="domain" description="RNA 3'-terminal phosphate cyclase" evidence="7">
    <location>
        <begin position="9"/>
        <end position="324"/>
    </location>
</feature>
<dbReference type="Gene3D" id="3.65.10.20">
    <property type="entry name" value="RNA 3'-terminal phosphate cyclase domain"/>
    <property type="match status" value="1"/>
</dbReference>
<dbReference type="InterPro" id="IPR000228">
    <property type="entry name" value="RNA3'_term_phos_cyc"/>
</dbReference>
<feature type="binding site" evidence="5">
    <location>
        <position position="100"/>
    </location>
    <ligand>
        <name>ATP</name>
        <dbReference type="ChEBI" id="CHEBI:30616"/>
    </ligand>
</feature>
<keyword evidence="3 5" id="KW-0547">Nucleotide-binding</keyword>
<comment type="similarity">
    <text evidence="1 5">Belongs to the RNA 3'-terminal cyclase family. Type 1 subfamily.</text>
</comment>
<dbReference type="SUPFAM" id="SSF55205">
    <property type="entry name" value="EPT/RTPC-like"/>
    <property type="match status" value="2"/>
</dbReference>
<dbReference type="AlphaFoldDB" id="A0A0C1Y477"/>
<evidence type="ECO:0000256" key="6">
    <source>
        <dbReference type="NCBIfam" id="TIGR03399"/>
    </source>
</evidence>
<evidence type="ECO:0000259" key="8">
    <source>
        <dbReference type="Pfam" id="PF05189"/>
    </source>
</evidence>
<dbReference type="InterPro" id="IPR023797">
    <property type="entry name" value="RNA3'_phos_cyclase_dom"/>
</dbReference>
<dbReference type="CDD" id="cd00874">
    <property type="entry name" value="RNA_Cyclase_Class_II"/>
    <property type="match status" value="1"/>
</dbReference>
<dbReference type="Proteomes" id="UP000031572">
    <property type="component" value="Unassembled WGS sequence"/>
</dbReference>
<dbReference type="GO" id="GO:0006396">
    <property type="term" value="P:RNA processing"/>
    <property type="evidence" value="ECO:0007669"/>
    <property type="project" value="UniProtKB-UniRule"/>
</dbReference>
<dbReference type="NCBIfam" id="TIGR03399">
    <property type="entry name" value="RNA_3prim_cycl"/>
    <property type="match status" value="1"/>
</dbReference>
<gene>
    <name evidence="5" type="primary">rtcA</name>
    <name evidence="9" type="ORF">TSA66_15325</name>
</gene>
<dbReference type="InterPro" id="IPR013791">
    <property type="entry name" value="RNA3'-term_phos_cycl_insert"/>
</dbReference>
<comment type="subcellular location">
    <subcellularLocation>
        <location evidence="5">Cytoplasm</location>
    </subcellularLocation>
</comment>
<dbReference type="NCBIfam" id="NF003246">
    <property type="entry name" value="PRK04204.1-2"/>
    <property type="match status" value="1"/>
</dbReference>
<evidence type="ECO:0000256" key="2">
    <source>
        <dbReference type="ARBA" id="ARBA00022598"/>
    </source>
</evidence>
<dbReference type="Pfam" id="PF01137">
    <property type="entry name" value="RTC"/>
    <property type="match status" value="1"/>
</dbReference>
<reference evidence="9 10" key="1">
    <citation type="submission" date="2014-12" db="EMBL/GenBank/DDBJ databases">
        <title>Denitrispirillum autotrophicum gen. nov., sp. nov., Denitrifying, Facultatively Autotrophic Bacteria Isolated from Rice Paddy Soil.</title>
        <authorList>
            <person name="Ishii S."/>
            <person name="Ashida N."/>
            <person name="Ohno H."/>
            <person name="Otsuka S."/>
            <person name="Yokota A."/>
            <person name="Senoo K."/>
        </authorList>
    </citation>
    <scope>NUCLEOTIDE SEQUENCE [LARGE SCALE GENOMIC DNA]</scope>
    <source>
        <strain evidence="9 10">TSA66</strain>
    </source>
</reference>
<comment type="catalytic activity">
    <reaction evidence="4 5">
        <text>a 3'-end 3'-phospho-ribonucleotide-RNA + ATP = a 3'-end 2',3'-cyclophospho-ribonucleotide-RNA + AMP + diphosphate</text>
        <dbReference type="Rhea" id="RHEA:23976"/>
        <dbReference type="Rhea" id="RHEA-COMP:10463"/>
        <dbReference type="Rhea" id="RHEA-COMP:10464"/>
        <dbReference type="ChEBI" id="CHEBI:30616"/>
        <dbReference type="ChEBI" id="CHEBI:33019"/>
        <dbReference type="ChEBI" id="CHEBI:83062"/>
        <dbReference type="ChEBI" id="CHEBI:83064"/>
        <dbReference type="ChEBI" id="CHEBI:456215"/>
        <dbReference type="EC" id="6.5.1.4"/>
    </reaction>
</comment>
<dbReference type="GO" id="GO:0003963">
    <property type="term" value="F:RNA-3'-phosphate cyclase activity"/>
    <property type="evidence" value="ECO:0007669"/>
    <property type="project" value="UniProtKB-UniRule"/>
</dbReference>
<organism evidence="9 10">
    <name type="scientific">Noviherbaspirillum autotrophicum</name>
    <dbReference type="NCBI Taxonomy" id="709839"/>
    <lineage>
        <taxon>Bacteria</taxon>
        <taxon>Pseudomonadati</taxon>
        <taxon>Pseudomonadota</taxon>
        <taxon>Betaproteobacteria</taxon>
        <taxon>Burkholderiales</taxon>
        <taxon>Oxalobacteraceae</taxon>
        <taxon>Noviherbaspirillum</taxon>
    </lineage>
</organism>
<dbReference type="GO" id="GO:0005737">
    <property type="term" value="C:cytoplasm"/>
    <property type="evidence" value="ECO:0007669"/>
    <property type="project" value="UniProtKB-SubCell"/>
</dbReference>
<keyword evidence="5" id="KW-0963">Cytoplasm</keyword>
<dbReference type="Gene3D" id="3.30.360.20">
    <property type="entry name" value="RNA 3'-terminal phosphate cyclase, insert domain"/>
    <property type="match status" value="1"/>
</dbReference>
<sequence length="339" mass="36673">MIELDGSQGEGGGQILRTALTLSMITGRPFRIVHIRANRTQPGLRRQHLVAVQAAARVCGADLGDMAVGSRTLEFAPGRITGGHYDFDIGTAGSSTLVLQTLLPALWHADRPSTVRVIGGTHNPMAPPAQFLQRAYARLLVLMGACVELRVRRFGFYPAGGGELWAQIQPCSRLQPVELMQRGEPVAQYAESIVAGIPPQVAQRELDCVRRAMGWSDAQLRAIAAPPDQGPGNALLITLEYRHVTEVFSAIGEKRRRAEEVALQAIREAQHYLRGDAAVGEHLADQLMIPLALAGGGRFTTIQVSQHTRTNADVISAFLPVHFAFDEQAGIHVCSVHPA</sequence>
<evidence type="ECO:0000313" key="10">
    <source>
        <dbReference type="Proteomes" id="UP000031572"/>
    </source>
</evidence>
<dbReference type="NCBIfam" id="NF003247">
    <property type="entry name" value="PRK04204.1-3"/>
    <property type="match status" value="1"/>
</dbReference>
<protein>
    <recommendedName>
        <fullName evidence="5 6">RNA 3'-terminal phosphate cyclase</fullName>
        <shortName evidence="5">RNA cyclase</shortName>
        <shortName evidence="5">RNA-3'-phosphate cyclase</shortName>
        <ecNumber evidence="5 6">6.5.1.4</ecNumber>
    </recommendedName>
</protein>
<keyword evidence="10" id="KW-1185">Reference proteome</keyword>
<dbReference type="EMBL" id="JWJG01000028">
    <property type="protein sequence ID" value="KIF81858.1"/>
    <property type="molecule type" value="Genomic_DNA"/>
</dbReference>
<proteinExistence type="inferred from homology"/>
<dbReference type="EC" id="6.5.1.4" evidence="5 6"/>
<dbReference type="OrthoDB" id="9789235at2"/>
<dbReference type="InterPro" id="IPR013792">
    <property type="entry name" value="RNA3'P_cycl/enolpyr_Trfase_a/b"/>
</dbReference>
<dbReference type="HAMAP" id="MF_00200">
    <property type="entry name" value="RTC"/>
    <property type="match status" value="1"/>
</dbReference>